<dbReference type="GO" id="GO:0070041">
    <property type="term" value="F:rRNA (uridine-C5-)-methyltransferase activity"/>
    <property type="evidence" value="ECO:0007669"/>
    <property type="project" value="UniProtKB-ARBA"/>
</dbReference>
<dbReference type="AlphaFoldDB" id="A0A0C1YG63"/>
<dbReference type="PANTHER" id="PTHR11061:SF30">
    <property type="entry name" value="TRNA (URACIL(54)-C(5))-METHYLTRANSFERASE"/>
    <property type="match status" value="1"/>
</dbReference>
<dbReference type="PROSITE" id="PS50926">
    <property type="entry name" value="TRAM"/>
    <property type="match status" value="1"/>
</dbReference>
<feature type="binding site" evidence="1">
    <location>
        <position position="336"/>
    </location>
    <ligand>
        <name>S-adenosyl-L-methionine</name>
        <dbReference type="ChEBI" id="CHEBI:59789"/>
    </ligand>
</feature>
<reference evidence="3" key="3">
    <citation type="submission" date="2020-02" db="EMBL/GenBank/DDBJ databases">
        <authorList>
            <person name="Sarangi A.N."/>
            <person name="Ghosh S."/>
            <person name="Mukherjee M."/>
            <person name="Tripathy S."/>
        </authorList>
    </citation>
    <scope>NUCLEOTIDE SEQUENCE</scope>
    <source>
        <strain evidence="3">BDU141951</strain>
    </source>
</reference>
<protein>
    <submittedName>
        <fullName evidence="3">23S rRNA (Uracil(1939)-C(5))-methyltransferase RlmD</fullName>
        <ecNumber evidence="3">2.1.1.190</ecNumber>
    </submittedName>
</protein>
<dbReference type="FunFam" id="2.40.50.140:FF:000097">
    <property type="entry name" value="23S rRNA (uracil(1939)-C(5))-methyltransferase RlmD"/>
    <property type="match status" value="1"/>
</dbReference>
<dbReference type="Pfam" id="PF01938">
    <property type="entry name" value="TRAM"/>
    <property type="match status" value="1"/>
</dbReference>
<keyword evidence="1" id="KW-0949">S-adenosyl-L-methionine</keyword>
<sequence>MTQWQQGTTLELDITDLSSEGDGVGRWDNRVVFVPDTVPGDRIQARLTFVKPKFGRGQVLQVLEPSSDRVRPACIVADKCGGCQWQHVAYAAQLAAKQQQVVDALERIGHFTDVSISPIMAADNPLSYRNKATYPLGISAEGKVKAGYYRKGSHQIVNLNQCPVQDDRLDPLLAEVKQDIQARDWSIYDEETQTGDLRHLALRVGRRTGQILLTLVSTTWDLPGIEDQSADWKTRFPDLAGVCVNLNTKPGNAIWGSETRFVVGEPYLEERFANLTLHIYPNAFFQVHTEQAERLLRVILDELQLQGTETVVDAYCGIGTLTLPIAQRAQYCLGLEVQTEAVEIAIENAKLNGIDNAHFEAGTVDKLLPEASRFLQDQPLDIVVLDPPRKGCSDRVLSGLLSLHPQRIVYMSCNPATLARDLKRLRDEGGYQLQRVQAADFFPQTAHVECVAFLVA</sequence>
<dbReference type="PROSITE" id="PS51687">
    <property type="entry name" value="SAM_MT_RNA_M5U"/>
    <property type="match status" value="1"/>
</dbReference>
<evidence type="ECO:0000256" key="2">
    <source>
        <dbReference type="PROSITE-ProRule" id="PRU10015"/>
    </source>
</evidence>
<dbReference type="PROSITE" id="PS01230">
    <property type="entry name" value="TRMA_1"/>
    <property type="match status" value="1"/>
</dbReference>
<organism evidence="3">
    <name type="scientific">Lyngbya confervoides BDU141951</name>
    <dbReference type="NCBI Taxonomy" id="1574623"/>
    <lineage>
        <taxon>Bacteria</taxon>
        <taxon>Bacillati</taxon>
        <taxon>Cyanobacteriota</taxon>
        <taxon>Cyanophyceae</taxon>
        <taxon>Oscillatoriophycideae</taxon>
        <taxon>Oscillatoriales</taxon>
        <taxon>Microcoleaceae</taxon>
        <taxon>Lyngbya</taxon>
    </lineage>
</organism>
<dbReference type="PANTHER" id="PTHR11061">
    <property type="entry name" value="RNA M5U METHYLTRANSFERASE"/>
    <property type="match status" value="1"/>
</dbReference>
<feature type="active site" evidence="2">
    <location>
        <position position="413"/>
    </location>
</feature>
<dbReference type="EMBL" id="JTHE02000003">
    <property type="protein sequence ID" value="NEV67743.1"/>
    <property type="molecule type" value="Genomic_DNA"/>
</dbReference>
<dbReference type="FunFam" id="2.40.50.1070:FF:000003">
    <property type="entry name" value="23S rRNA (Uracil-5-)-methyltransferase RumA"/>
    <property type="match status" value="1"/>
</dbReference>
<dbReference type="Gene3D" id="2.40.50.140">
    <property type="entry name" value="Nucleic acid-binding proteins"/>
    <property type="match status" value="1"/>
</dbReference>
<dbReference type="InterPro" id="IPR010280">
    <property type="entry name" value="U5_MeTrfase_fam"/>
</dbReference>
<dbReference type="GO" id="GO:0070475">
    <property type="term" value="P:rRNA base methylation"/>
    <property type="evidence" value="ECO:0007669"/>
    <property type="project" value="TreeGrafter"/>
</dbReference>
<dbReference type="Gene3D" id="2.40.50.1070">
    <property type="match status" value="1"/>
</dbReference>
<dbReference type="InterPro" id="IPR030390">
    <property type="entry name" value="MeTrfase_TrmA_AS"/>
</dbReference>
<feature type="active site" description="Nucleophile" evidence="1">
    <location>
        <position position="413"/>
    </location>
</feature>
<dbReference type="EC" id="2.1.1.190" evidence="3"/>
<evidence type="ECO:0000313" key="3">
    <source>
        <dbReference type="EMBL" id="NEV67743.1"/>
    </source>
</evidence>
<keyword evidence="1 3" id="KW-0489">Methyltransferase</keyword>
<dbReference type="NCBIfam" id="TIGR00479">
    <property type="entry name" value="rumA"/>
    <property type="match status" value="1"/>
</dbReference>
<feature type="binding site" evidence="1">
    <location>
        <position position="286"/>
    </location>
    <ligand>
        <name>S-adenosyl-L-methionine</name>
        <dbReference type="ChEBI" id="CHEBI:59789"/>
    </ligand>
</feature>
<dbReference type="CDD" id="cd02440">
    <property type="entry name" value="AdoMet_MTases"/>
    <property type="match status" value="1"/>
</dbReference>
<dbReference type="InterPro" id="IPR002792">
    <property type="entry name" value="TRAM_dom"/>
</dbReference>
<reference evidence="3" key="1">
    <citation type="submission" date="2014-11" db="EMBL/GenBank/DDBJ databases">
        <authorList>
            <person name="Malar M.C."/>
            <person name="Sen D."/>
            <person name="Tripathy S."/>
        </authorList>
    </citation>
    <scope>NUCLEOTIDE SEQUENCE</scope>
    <source>
        <strain evidence="3">BDU141951</strain>
    </source>
</reference>
<accession>A0A0C1YG63</accession>
<dbReference type="InterPro" id="IPR012340">
    <property type="entry name" value="NA-bd_OB-fold"/>
</dbReference>
<dbReference type="Pfam" id="PF05958">
    <property type="entry name" value="tRNA_U5-meth_tr"/>
    <property type="match status" value="1"/>
</dbReference>
<dbReference type="SUPFAM" id="SSF53335">
    <property type="entry name" value="S-adenosyl-L-methionine-dependent methyltransferases"/>
    <property type="match status" value="1"/>
</dbReference>
<feature type="binding site" evidence="1">
    <location>
        <position position="386"/>
    </location>
    <ligand>
        <name>S-adenosyl-L-methionine</name>
        <dbReference type="ChEBI" id="CHEBI:59789"/>
    </ligand>
</feature>
<dbReference type="Gene3D" id="3.40.50.150">
    <property type="entry name" value="Vaccinia Virus protein VP39"/>
    <property type="match status" value="1"/>
</dbReference>
<reference evidence="3" key="2">
    <citation type="journal article" date="2015" name="Genome Announc.">
        <title>Draft Genome Sequence of Filamentous Marine Cyanobacterium Lyngbya confervoides Strain BDU141951.</title>
        <authorList>
            <person name="Chandrababunaidu M.M."/>
            <person name="Sen D."/>
            <person name="Tripathy S."/>
        </authorList>
    </citation>
    <scope>NUCLEOTIDE SEQUENCE</scope>
    <source>
        <strain evidence="3">BDU141951</strain>
    </source>
</reference>
<proteinExistence type="inferred from homology"/>
<gene>
    <name evidence="3" type="primary">rlmD</name>
    <name evidence="3" type="ORF">QQ91_011500</name>
</gene>
<dbReference type="SUPFAM" id="SSF50249">
    <property type="entry name" value="Nucleic acid-binding proteins"/>
    <property type="match status" value="1"/>
</dbReference>
<name>A0A0C1YG63_9CYAN</name>
<feature type="binding site" evidence="1">
    <location>
        <position position="315"/>
    </location>
    <ligand>
        <name>S-adenosyl-L-methionine</name>
        <dbReference type="ChEBI" id="CHEBI:59789"/>
    </ligand>
</feature>
<comment type="similarity">
    <text evidence="1">Belongs to the class I-like SAM-binding methyltransferase superfamily. RNA M5U methyltransferase family.</text>
</comment>
<dbReference type="InterPro" id="IPR029063">
    <property type="entry name" value="SAM-dependent_MTases_sf"/>
</dbReference>
<keyword evidence="1 3" id="KW-0808">Transferase</keyword>
<comment type="caution">
    <text evidence="3">The sequence shown here is derived from an EMBL/GenBank/DDBJ whole genome shotgun (WGS) entry which is preliminary data.</text>
</comment>
<dbReference type="FunFam" id="3.40.50.150:FF:000009">
    <property type="entry name" value="23S rRNA (Uracil(1939)-C(5))-methyltransferase RlmD"/>
    <property type="match status" value="1"/>
</dbReference>
<evidence type="ECO:0000256" key="1">
    <source>
        <dbReference type="PROSITE-ProRule" id="PRU01024"/>
    </source>
</evidence>